<dbReference type="Pfam" id="PF13966">
    <property type="entry name" value="zf-RVT"/>
    <property type="match status" value="1"/>
</dbReference>
<dbReference type="Proteomes" id="UP000075243">
    <property type="component" value="Chromosome 11"/>
</dbReference>
<keyword evidence="1" id="KW-1133">Transmembrane helix</keyword>
<evidence type="ECO:0000313" key="3">
    <source>
        <dbReference type="EMBL" id="KYP56006.1"/>
    </source>
</evidence>
<protein>
    <recommendedName>
        <fullName evidence="2">Reverse transcriptase zinc-binding domain-containing protein</fullName>
    </recommendedName>
</protein>
<evidence type="ECO:0000259" key="2">
    <source>
        <dbReference type="Pfam" id="PF13966"/>
    </source>
</evidence>
<dbReference type="EMBL" id="CM003613">
    <property type="protein sequence ID" value="KYP56006.1"/>
    <property type="molecule type" value="Genomic_DNA"/>
</dbReference>
<dbReference type="Gramene" id="C.cajan_02181.t">
    <property type="protein sequence ID" value="C.cajan_02181.t"/>
    <property type="gene ID" value="C.cajan_02181"/>
</dbReference>
<dbReference type="AlphaFoldDB" id="A0A151SME7"/>
<proteinExistence type="predicted"/>
<evidence type="ECO:0000313" key="4">
    <source>
        <dbReference type="Proteomes" id="UP000075243"/>
    </source>
</evidence>
<name>A0A151SME7_CAJCA</name>
<feature type="domain" description="Reverse transcriptase zinc-binding" evidence="2">
    <location>
        <begin position="5"/>
        <end position="69"/>
    </location>
</feature>
<organism evidence="3 4">
    <name type="scientific">Cajanus cajan</name>
    <name type="common">Pigeon pea</name>
    <name type="synonym">Cajanus indicus</name>
    <dbReference type="NCBI Taxonomy" id="3821"/>
    <lineage>
        <taxon>Eukaryota</taxon>
        <taxon>Viridiplantae</taxon>
        <taxon>Streptophyta</taxon>
        <taxon>Embryophyta</taxon>
        <taxon>Tracheophyta</taxon>
        <taxon>Spermatophyta</taxon>
        <taxon>Magnoliopsida</taxon>
        <taxon>eudicotyledons</taxon>
        <taxon>Gunneridae</taxon>
        <taxon>Pentapetalae</taxon>
        <taxon>rosids</taxon>
        <taxon>fabids</taxon>
        <taxon>Fabales</taxon>
        <taxon>Fabaceae</taxon>
        <taxon>Papilionoideae</taxon>
        <taxon>50 kb inversion clade</taxon>
        <taxon>NPAAA clade</taxon>
        <taxon>indigoferoid/millettioid clade</taxon>
        <taxon>Phaseoleae</taxon>
        <taxon>Cajanus</taxon>
    </lineage>
</organism>
<keyword evidence="4" id="KW-1185">Reference proteome</keyword>
<feature type="transmembrane region" description="Helical" evidence="1">
    <location>
        <begin position="18"/>
        <end position="37"/>
    </location>
</feature>
<keyword evidence="1" id="KW-0812">Transmembrane</keyword>
<feature type="transmembrane region" description="Helical" evidence="1">
    <location>
        <begin position="80"/>
        <end position="107"/>
    </location>
</feature>
<dbReference type="InterPro" id="IPR026960">
    <property type="entry name" value="RVT-Znf"/>
</dbReference>
<feature type="transmembrane region" description="Helical" evidence="1">
    <location>
        <begin position="49"/>
        <end position="68"/>
    </location>
</feature>
<keyword evidence="1" id="KW-0472">Membrane</keyword>
<sequence length="155" mass="17512">MAHHHVSSPRQHFAWGKVIWANFLPPTCSCILWKLIYHKFPVDDNLISRGVIVVSMCSLCVTAMQNSVHYKNKVFGFQHFISLIILTVALSSSSMIGAFLGGSIVFLGMQDALYVKLPTTIWVIEYAFDVGWHNLWLECDSKPMLATFQNILIVP</sequence>
<gene>
    <name evidence="3" type="ORF">KK1_002232</name>
</gene>
<accession>A0A151SME7</accession>
<reference evidence="3 4" key="1">
    <citation type="journal article" date="2012" name="Nat. Biotechnol.">
        <title>Draft genome sequence of pigeonpea (Cajanus cajan), an orphan legume crop of resource-poor farmers.</title>
        <authorList>
            <person name="Varshney R.K."/>
            <person name="Chen W."/>
            <person name="Li Y."/>
            <person name="Bharti A.K."/>
            <person name="Saxena R.K."/>
            <person name="Schlueter J.A."/>
            <person name="Donoghue M.T."/>
            <person name="Azam S."/>
            <person name="Fan G."/>
            <person name="Whaley A.M."/>
            <person name="Farmer A.D."/>
            <person name="Sheridan J."/>
            <person name="Iwata A."/>
            <person name="Tuteja R."/>
            <person name="Penmetsa R.V."/>
            <person name="Wu W."/>
            <person name="Upadhyaya H.D."/>
            <person name="Yang S.P."/>
            <person name="Shah T."/>
            <person name="Saxena K.B."/>
            <person name="Michael T."/>
            <person name="McCombie W.R."/>
            <person name="Yang B."/>
            <person name="Zhang G."/>
            <person name="Yang H."/>
            <person name="Wang J."/>
            <person name="Spillane C."/>
            <person name="Cook D.R."/>
            <person name="May G.D."/>
            <person name="Xu X."/>
            <person name="Jackson S.A."/>
        </authorList>
    </citation>
    <scope>NUCLEOTIDE SEQUENCE [LARGE SCALE GENOMIC DNA]</scope>
    <source>
        <strain evidence="4">cv. Asha</strain>
    </source>
</reference>
<evidence type="ECO:0000256" key="1">
    <source>
        <dbReference type="SAM" id="Phobius"/>
    </source>
</evidence>